<dbReference type="Pfam" id="PF13245">
    <property type="entry name" value="AAA_19"/>
    <property type="match status" value="1"/>
</dbReference>
<keyword evidence="1" id="KW-0347">Helicase</keyword>
<reference evidence="1" key="1">
    <citation type="submission" date="2016-10" db="EMBL/GenBank/DDBJ databases">
        <title>Sequence of Gallionella enrichment culture.</title>
        <authorList>
            <person name="Poehlein A."/>
            <person name="Muehling M."/>
            <person name="Daniel R."/>
        </authorList>
    </citation>
    <scope>NUCLEOTIDE SEQUENCE</scope>
</reference>
<keyword evidence="1" id="KW-0378">Hydrolase</keyword>
<dbReference type="InterPro" id="IPR027417">
    <property type="entry name" value="P-loop_NTPase"/>
</dbReference>
<keyword evidence="1" id="KW-0547">Nucleotide-binding</keyword>
<protein>
    <submittedName>
        <fullName evidence="1">Viral (Superfamily 1) RNA helicase</fullName>
    </submittedName>
</protein>
<organism evidence="1">
    <name type="scientific">mine drainage metagenome</name>
    <dbReference type="NCBI Taxonomy" id="410659"/>
    <lineage>
        <taxon>unclassified sequences</taxon>
        <taxon>metagenomes</taxon>
        <taxon>ecological metagenomes</taxon>
    </lineage>
</organism>
<dbReference type="GO" id="GO:0004386">
    <property type="term" value="F:helicase activity"/>
    <property type="evidence" value="ECO:0007669"/>
    <property type="project" value="UniProtKB-KW"/>
</dbReference>
<proteinExistence type="predicted"/>
<gene>
    <name evidence="1" type="ORF">GALL_455950</name>
</gene>
<accession>A0A1J5PPP9</accession>
<comment type="caution">
    <text evidence="1">The sequence shown here is derived from an EMBL/GenBank/DDBJ whole genome shotgun (WGS) entry which is preliminary data.</text>
</comment>
<evidence type="ECO:0000313" key="1">
    <source>
        <dbReference type="EMBL" id="OIQ72776.1"/>
    </source>
</evidence>
<dbReference type="AlphaFoldDB" id="A0A1J5PPP9"/>
<dbReference type="EMBL" id="MLJW01003134">
    <property type="protein sequence ID" value="OIQ72776.1"/>
    <property type="molecule type" value="Genomic_DNA"/>
</dbReference>
<dbReference type="SUPFAM" id="SSF52540">
    <property type="entry name" value="P-loop containing nucleoside triphosphate hydrolases"/>
    <property type="match status" value="1"/>
</dbReference>
<keyword evidence="1" id="KW-0067">ATP-binding</keyword>
<sequence length="353" mass="40025">MDKRVVFAVAGSGKTTRLINELDLQKRVLLITYTENNCMEIRRRVIAKYGYLPENITINTYFAFLNSFCYRPLLLDEMKTRGICFERPADQTSRMKLTNSSRYVTSGGRVYHARMAKLLEVKGCIAELQRRIARYYDKVYVDEVQDFGGHDFNLLKQIVVADVEVLLVGDFFQHTYSTSVDGAVNKGLHDSYERFKNALCDAGLTVDTTSLLNSHRCSSTVCKFIRKHIGVEIHPAEDRATMVSIVRDADTAAQLYACNDTVKLFFKEQEKYLCHSQTWGASKGLDHYQDVCVVMTGVAWTKYEEGGLASLAALSRNKLYVACSRARGNLYLMPESLLKKFKVAAEVRHPAII</sequence>
<name>A0A1J5PPP9_9ZZZZ</name>
<dbReference type="Gene3D" id="3.40.50.300">
    <property type="entry name" value="P-loop containing nucleotide triphosphate hydrolases"/>
    <property type="match status" value="1"/>
</dbReference>